<dbReference type="EMBL" id="GGEC01001072">
    <property type="protein sequence ID" value="MBW81555.1"/>
    <property type="molecule type" value="Transcribed_RNA"/>
</dbReference>
<dbReference type="AlphaFoldDB" id="A0A2P2IK00"/>
<organism evidence="2">
    <name type="scientific">Rhizophora mucronata</name>
    <name type="common">Asiatic mangrove</name>
    <dbReference type="NCBI Taxonomy" id="61149"/>
    <lineage>
        <taxon>Eukaryota</taxon>
        <taxon>Viridiplantae</taxon>
        <taxon>Streptophyta</taxon>
        <taxon>Embryophyta</taxon>
        <taxon>Tracheophyta</taxon>
        <taxon>Spermatophyta</taxon>
        <taxon>Magnoliopsida</taxon>
        <taxon>eudicotyledons</taxon>
        <taxon>Gunneridae</taxon>
        <taxon>Pentapetalae</taxon>
        <taxon>rosids</taxon>
        <taxon>fabids</taxon>
        <taxon>Malpighiales</taxon>
        <taxon>Rhizophoraceae</taxon>
        <taxon>Rhizophora</taxon>
    </lineage>
</organism>
<evidence type="ECO:0000256" key="1">
    <source>
        <dbReference type="SAM" id="Phobius"/>
    </source>
</evidence>
<keyword evidence="1" id="KW-0472">Membrane</keyword>
<feature type="transmembrane region" description="Helical" evidence="1">
    <location>
        <begin position="34"/>
        <end position="54"/>
    </location>
</feature>
<protein>
    <submittedName>
        <fullName evidence="2">Uncharacterized protein</fullName>
    </submittedName>
</protein>
<evidence type="ECO:0000313" key="2">
    <source>
        <dbReference type="EMBL" id="MBW81555.1"/>
    </source>
</evidence>
<sequence length="62" mass="7554">MSFSFLSFCCISLVKILVDKERSRSLDFFGYYSMYRYYIVYFFMNPIGFNPLTFSSNWSYLF</sequence>
<accession>A0A2P2IK00</accession>
<keyword evidence="1" id="KW-1133">Transmembrane helix</keyword>
<reference evidence="2" key="1">
    <citation type="submission" date="2018-02" db="EMBL/GenBank/DDBJ databases">
        <title>Rhizophora mucronata_Transcriptome.</title>
        <authorList>
            <person name="Meera S.P."/>
            <person name="Sreeshan A."/>
            <person name="Augustine A."/>
        </authorList>
    </citation>
    <scope>NUCLEOTIDE SEQUENCE</scope>
    <source>
        <tissue evidence="2">Leaf</tissue>
    </source>
</reference>
<keyword evidence="1" id="KW-0812">Transmembrane</keyword>
<proteinExistence type="predicted"/>
<name>A0A2P2IK00_RHIMU</name>